<dbReference type="PROSITE" id="PS00649">
    <property type="entry name" value="G_PROTEIN_RECEP_F2_1"/>
    <property type="match status" value="2"/>
</dbReference>
<dbReference type="Proteomes" id="UP001311232">
    <property type="component" value="Unassembled WGS sequence"/>
</dbReference>
<dbReference type="PROSITE" id="PS50227">
    <property type="entry name" value="G_PROTEIN_RECEP_F2_3"/>
    <property type="match status" value="2"/>
</dbReference>
<organism evidence="6 7">
    <name type="scientific">Crenichthys baileyi</name>
    <name type="common">White River springfish</name>
    <dbReference type="NCBI Taxonomy" id="28760"/>
    <lineage>
        <taxon>Eukaryota</taxon>
        <taxon>Metazoa</taxon>
        <taxon>Chordata</taxon>
        <taxon>Craniata</taxon>
        <taxon>Vertebrata</taxon>
        <taxon>Euteleostomi</taxon>
        <taxon>Actinopterygii</taxon>
        <taxon>Neopterygii</taxon>
        <taxon>Teleostei</taxon>
        <taxon>Neoteleostei</taxon>
        <taxon>Acanthomorphata</taxon>
        <taxon>Ovalentaria</taxon>
        <taxon>Atherinomorphae</taxon>
        <taxon>Cyprinodontiformes</taxon>
        <taxon>Goodeidae</taxon>
        <taxon>Crenichthys</taxon>
    </lineage>
</organism>
<dbReference type="Pfam" id="PF02793">
    <property type="entry name" value="HRM"/>
    <property type="match status" value="2"/>
</dbReference>
<dbReference type="Gene3D" id="4.10.1240.10">
    <property type="entry name" value="GPCR, family 2, extracellular hormone receptor domain"/>
    <property type="match status" value="2"/>
</dbReference>
<keyword evidence="7" id="KW-1185">Reference proteome</keyword>
<dbReference type="InterPro" id="IPR003287">
    <property type="entry name" value="GPCR_2_calcitonin_rcpt_fam"/>
</dbReference>
<reference evidence="6 7" key="1">
    <citation type="submission" date="2021-06" db="EMBL/GenBank/DDBJ databases">
        <authorList>
            <person name="Palmer J.M."/>
        </authorList>
    </citation>
    <scope>NUCLEOTIDE SEQUENCE [LARGE SCALE GENOMIC DNA]</scope>
    <source>
        <strain evidence="6 7">MEX-2019</strain>
        <tissue evidence="6">Muscle</tissue>
    </source>
</reference>
<keyword evidence="1 4" id="KW-0732">Signal</keyword>
<evidence type="ECO:0000313" key="6">
    <source>
        <dbReference type="EMBL" id="KAK5616760.1"/>
    </source>
</evidence>
<dbReference type="GO" id="GO:0030424">
    <property type="term" value="C:axon"/>
    <property type="evidence" value="ECO:0007669"/>
    <property type="project" value="TreeGrafter"/>
</dbReference>
<evidence type="ECO:0000259" key="5">
    <source>
        <dbReference type="PROSITE" id="PS50227"/>
    </source>
</evidence>
<feature type="region of interest" description="Disordered" evidence="3">
    <location>
        <begin position="34"/>
        <end position="63"/>
    </location>
</feature>
<accession>A0AAV9S630</accession>
<feature type="chain" id="PRO_5043328695" description="G-protein coupled receptors family 2 profile 1 domain-containing protein" evidence="4">
    <location>
        <begin position="31"/>
        <end position="374"/>
    </location>
</feature>
<dbReference type="GO" id="GO:0007204">
    <property type="term" value="P:positive regulation of cytosolic calcium ion concentration"/>
    <property type="evidence" value="ECO:0007669"/>
    <property type="project" value="TreeGrafter"/>
</dbReference>
<feature type="signal peptide" evidence="4">
    <location>
        <begin position="1"/>
        <end position="30"/>
    </location>
</feature>
<feature type="domain" description="G-protein coupled receptors family 2 profile 1" evidence="5">
    <location>
        <begin position="165"/>
        <end position="228"/>
    </location>
</feature>
<dbReference type="SUPFAM" id="SSF111418">
    <property type="entry name" value="Hormone receptor domain"/>
    <property type="match status" value="2"/>
</dbReference>
<proteinExistence type="predicted"/>
<dbReference type="InterPro" id="IPR017983">
    <property type="entry name" value="GPCR_2_secretin-like_CS"/>
</dbReference>
<dbReference type="AlphaFoldDB" id="A0AAV9S630"/>
<evidence type="ECO:0000256" key="4">
    <source>
        <dbReference type="SAM" id="SignalP"/>
    </source>
</evidence>
<evidence type="ECO:0000256" key="3">
    <source>
        <dbReference type="SAM" id="MobiDB-lite"/>
    </source>
</evidence>
<dbReference type="EMBL" id="JAHHUM010000872">
    <property type="protein sequence ID" value="KAK5616760.1"/>
    <property type="molecule type" value="Genomic_DNA"/>
</dbReference>
<keyword evidence="2" id="KW-1015">Disulfide bond</keyword>
<evidence type="ECO:0000313" key="7">
    <source>
        <dbReference type="Proteomes" id="UP001311232"/>
    </source>
</evidence>
<dbReference type="SMART" id="SM00008">
    <property type="entry name" value="HormR"/>
    <property type="match status" value="2"/>
</dbReference>
<sequence length="374" mass="41638">MSRAFRISGPVLGTPGGLLLGSFLTTSVTSATVMESHSPTSSSKEDIVTGLRRPQSAPPTAQQCLQSGVPSPKVYTVWEVCAPSRCEGVWREWAILRVQIVECRASKIYLCVEDMRFAGSLWTVWSLLMLKEAAGAETISETSLSPGLSTVTGQSEKALSQGQYRCVEPSRRDAQENRTGLFCSPMWDGIMCWNKTPAGESVTQKCPDHPDLGATEKVTKYCDKSGNWVQTGSTCQPALKGKKEIHFLEDVAGEPTMGAIWVRTEKSILENENKCLEKMKNDPPYNKSGLHCSRNWDGWLCWDDTPAGNYASQNCPDYFVNFDRTEKATKYCGADGHWFHHPESNKMWTNYTLCLTTDEKKLGVMSIYKRCTDH</sequence>
<dbReference type="InterPro" id="IPR001879">
    <property type="entry name" value="GPCR_2_extracellular_dom"/>
</dbReference>
<name>A0AAV9S630_9TELE</name>
<gene>
    <name evidence="6" type="ORF">CRENBAI_022426</name>
</gene>
<dbReference type="PANTHER" id="PTHR45620">
    <property type="entry name" value="PDF RECEPTOR-LIKE PROTEIN-RELATED"/>
    <property type="match status" value="1"/>
</dbReference>
<dbReference type="InterPro" id="IPR036445">
    <property type="entry name" value="GPCR_2_extracell_dom_sf"/>
</dbReference>
<dbReference type="InterPro" id="IPR050332">
    <property type="entry name" value="GPCR_2"/>
</dbReference>
<dbReference type="GO" id="GO:0004948">
    <property type="term" value="F:calcitonin receptor activity"/>
    <property type="evidence" value="ECO:0007669"/>
    <property type="project" value="InterPro"/>
</dbReference>
<dbReference type="PANTHER" id="PTHR45620:SF8">
    <property type="entry name" value="CALCITONIN RECEPTOR"/>
    <property type="match status" value="1"/>
</dbReference>
<dbReference type="PRINTS" id="PR01350">
    <property type="entry name" value="CTRFAMILY"/>
</dbReference>
<evidence type="ECO:0000256" key="1">
    <source>
        <dbReference type="ARBA" id="ARBA00022729"/>
    </source>
</evidence>
<dbReference type="GO" id="GO:0007189">
    <property type="term" value="P:adenylate cyclase-activating G protein-coupled receptor signaling pathway"/>
    <property type="evidence" value="ECO:0007669"/>
    <property type="project" value="TreeGrafter"/>
</dbReference>
<comment type="caution">
    <text evidence="6">The sequence shown here is derived from an EMBL/GenBank/DDBJ whole genome shotgun (WGS) entry which is preliminary data.</text>
</comment>
<dbReference type="GO" id="GO:0005886">
    <property type="term" value="C:plasma membrane"/>
    <property type="evidence" value="ECO:0007669"/>
    <property type="project" value="TreeGrafter"/>
</dbReference>
<feature type="domain" description="G-protein coupled receptors family 2 profile 1" evidence="5">
    <location>
        <begin position="274"/>
        <end position="358"/>
    </location>
</feature>
<evidence type="ECO:0000256" key="2">
    <source>
        <dbReference type="ARBA" id="ARBA00023157"/>
    </source>
</evidence>
<protein>
    <recommendedName>
        <fullName evidence="5">G-protein coupled receptors family 2 profile 1 domain-containing protein</fullName>
    </recommendedName>
</protein>